<keyword evidence="4 5" id="KW-0648">Protein biosynthesis</keyword>
<evidence type="ECO:0000256" key="1">
    <source>
        <dbReference type="ARBA" id="ARBA00005532"/>
    </source>
</evidence>
<proteinExistence type="inferred from homology"/>
<evidence type="ECO:0000256" key="6">
    <source>
        <dbReference type="RuleBase" id="RU000642"/>
    </source>
</evidence>
<comment type="caution">
    <text evidence="9">The sequence shown here is derived from an EMBL/GenBank/DDBJ whole genome shotgun (WGS) entry which is preliminary data.</text>
</comment>
<dbReference type="PANTHER" id="PTHR11741">
    <property type="entry name" value="ELONGATION FACTOR TS"/>
    <property type="match status" value="1"/>
</dbReference>
<dbReference type="AlphaFoldDB" id="A0A1F4XQR1"/>
<dbReference type="Gene3D" id="3.30.479.20">
    <property type="entry name" value="Elongation factor Ts, dimerisation domain"/>
    <property type="match status" value="1"/>
</dbReference>
<dbReference type="FunFam" id="1.10.8.10:FF:000001">
    <property type="entry name" value="Elongation factor Ts"/>
    <property type="match status" value="1"/>
</dbReference>
<dbReference type="InterPro" id="IPR018101">
    <property type="entry name" value="Transl_elong_Ts_CS"/>
</dbReference>
<dbReference type="InterPro" id="IPR014039">
    <property type="entry name" value="Transl_elong_EFTs/EF1B_dimer"/>
</dbReference>
<evidence type="ECO:0000313" key="10">
    <source>
        <dbReference type="Proteomes" id="UP000177564"/>
    </source>
</evidence>
<dbReference type="PROSITE" id="PS01126">
    <property type="entry name" value="EF_TS_1"/>
    <property type="match status" value="1"/>
</dbReference>
<evidence type="ECO:0000259" key="8">
    <source>
        <dbReference type="Pfam" id="PF00889"/>
    </source>
</evidence>
<dbReference type="STRING" id="1797240.A3D68_01180"/>
<evidence type="ECO:0000256" key="5">
    <source>
        <dbReference type="HAMAP-Rule" id="MF_00050"/>
    </source>
</evidence>
<protein>
    <recommendedName>
        <fullName evidence="2 5">Elongation factor Ts</fullName>
        <shortName evidence="5">EF-Ts</shortName>
    </recommendedName>
</protein>
<dbReference type="GO" id="GO:0003746">
    <property type="term" value="F:translation elongation factor activity"/>
    <property type="evidence" value="ECO:0007669"/>
    <property type="project" value="UniProtKB-UniRule"/>
</dbReference>
<reference evidence="9 10" key="1">
    <citation type="journal article" date="2016" name="Nat. Commun.">
        <title>Thousands of microbial genomes shed light on interconnected biogeochemical processes in an aquifer system.</title>
        <authorList>
            <person name="Anantharaman K."/>
            <person name="Brown C.T."/>
            <person name="Hug L.A."/>
            <person name="Sharon I."/>
            <person name="Castelle C.J."/>
            <person name="Probst A.J."/>
            <person name="Thomas B.C."/>
            <person name="Singh A."/>
            <person name="Wilkins M.J."/>
            <person name="Karaoz U."/>
            <person name="Brodie E.L."/>
            <person name="Williams K.H."/>
            <person name="Hubbard S.S."/>
            <person name="Banfield J.F."/>
        </authorList>
    </citation>
    <scope>NUCLEOTIDE SEQUENCE [LARGE SCALE GENOMIC DNA]</scope>
</reference>
<evidence type="ECO:0000256" key="7">
    <source>
        <dbReference type="RuleBase" id="RU000643"/>
    </source>
</evidence>
<name>A0A1F4XQR1_9BACT</name>
<comment type="similarity">
    <text evidence="1 5 6">Belongs to the EF-Ts family.</text>
</comment>
<dbReference type="SUPFAM" id="SSF46934">
    <property type="entry name" value="UBA-like"/>
    <property type="match status" value="1"/>
</dbReference>
<keyword evidence="3 5" id="KW-0251">Elongation factor</keyword>
<dbReference type="SUPFAM" id="SSF54713">
    <property type="entry name" value="Elongation factor Ts (EF-Ts), dimerisation domain"/>
    <property type="match status" value="1"/>
</dbReference>
<dbReference type="GO" id="GO:0005737">
    <property type="term" value="C:cytoplasm"/>
    <property type="evidence" value="ECO:0007669"/>
    <property type="project" value="UniProtKB-SubCell"/>
</dbReference>
<dbReference type="NCBIfam" id="TIGR00116">
    <property type="entry name" value="tsf"/>
    <property type="match status" value="1"/>
</dbReference>
<dbReference type="Proteomes" id="UP000177564">
    <property type="component" value="Unassembled WGS sequence"/>
</dbReference>
<evidence type="ECO:0000256" key="2">
    <source>
        <dbReference type="ARBA" id="ARBA00016956"/>
    </source>
</evidence>
<evidence type="ECO:0000256" key="3">
    <source>
        <dbReference type="ARBA" id="ARBA00022768"/>
    </source>
</evidence>
<dbReference type="EMBL" id="MEWU01000007">
    <property type="protein sequence ID" value="OGC83906.1"/>
    <property type="molecule type" value="Genomic_DNA"/>
</dbReference>
<organism evidence="9 10">
    <name type="scientific">Candidatus Adlerbacteria bacterium RIFCSPHIGHO2_02_FULL_52_17</name>
    <dbReference type="NCBI Taxonomy" id="1797240"/>
    <lineage>
        <taxon>Bacteria</taxon>
        <taxon>Candidatus Adleribacteriota</taxon>
    </lineage>
</organism>
<dbReference type="PANTHER" id="PTHR11741:SF0">
    <property type="entry name" value="ELONGATION FACTOR TS, MITOCHONDRIAL"/>
    <property type="match status" value="1"/>
</dbReference>
<feature type="region of interest" description="Involved in Mg(2+) ion dislocation from EF-Tu" evidence="5">
    <location>
        <begin position="81"/>
        <end position="84"/>
    </location>
</feature>
<dbReference type="InterPro" id="IPR001816">
    <property type="entry name" value="Transl_elong_EFTs/EF1B"/>
</dbReference>
<evidence type="ECO:0000256" key="4">
    <source>
        <dbReference type="ARBA" id="ARBA00022917"/>
    </source>
</evidence>
<dbReference type="Gene3D" id="1.10.8.10">
    <property type="entry name" value="DNA helicase RuvA subunit, C-terminal domain"/>
    <property type="match status" value="1"/>
</dbReference>
<dbReference type="PROSITE" id="PS01127">
    <property type="entry name" value="EF_TS_2"/>
    <property type="match status" value="1"/>
</dbReference>
<keyword evidence="5" id="KW-0963">Cytoplasm</keyword>
<dbReference type="InterPro" id="IPR009060">
    <property type="entry name" value="UBA-like_sf"/>
</dbReference>
<comment type="function">
    <text evidence="5 6">Associates with the EF-Tu.GDP complex and induces the exchange of GDP to GTP. It remains bound to the aminoacyl-tRNA.EF-Tu.GTP complex up to the GTP hydrolysis stage on the ribosome.</text>
</comment>
<sequence length="151" mass="16221">MVISADTVKALRERTGVSVMACKKALEDAGGDMKKATALLAEQSALIVEKKQGRTLSAGTVAAYIHNNAQVGAMVLLSCETDFVSKNEAFTSLAYDIAMHAAAMRSQSIEVLMAEPYIKNTAQTVGERIAAEVQKFGERIEVSDFSVFSVR</sequence>
<dbReference type="InterPro" id="IPR036402">
    <property type="entry name" value="EF-Ts_dimer_sf"/>
</dbReference>
<dbReference type="CDD" id="cd14275">
    <property type="entry name" value="UBA_EF-Ts"/>
    <property type="match status" value="1"/>
</dbReference>
<evidence type="ECO:0000313" key="9">
    <source>
        <dbReference type="EMBL" id="OGC83906.1"/>
    </source>
</evidence>
<comment type="subcellular location">
    <subcellularLocation>
        <location evidence="5 7">Cytoplasm</location>
    </subcellularLocation>
</comment>
<feature type="domain" description="Translation elongation factor EFTs/EF1B dimerisation" evidence="8">
    <location>
        <begin position="74"/>
        <end position="149"/>
    </location>
</feature>
<dbReference type="HAMAP" id="MF_00050">
    <property type="entry name" value="EF_Ts"/>
    <property type="match status" value="1"/>
</dbReference>
<accession>A0A1F4XQR1</accession>
<gene>
    <name evidence="5" type="primary">tsf</name>
    <name evidence="9" type="ORF">A3D68_01180</name>
</gene>
<dbReference type="Pfam" id="PF00889">
    <property type="entry name" value="EF_TS"/>
    <property type="match status" value="1"/>
</dbReference>